<feature type="compositionally biased region" description="Basic residues" evidence="1">
    <location>
        <begin position="1"/>
        <end position="14"/>
    </location>
</feature>
<dbReference type="Proteomes" id="UP000501690">
    <property type="component" value="Linkage Group LG10"/>
</dbReference>
<dbReference type="EMBL" id="CP039354">
    <property type="protein sequence ID" value="QCE10800.1"/>
    <property type="molecule type" value="Genomic_DNA"/>
</dbReference>
<keyword evidence="3" id="KW-1185">Reference proteome</keyword>
<evidence type="ECO:0000256" key="1">
    <source>
        <dbReference type="SAM" id="MobiDB-lite"/>
    </source>
</evidence>
<organism evidence="2 3">
    <name type="scientific">Vigna unguiculata</name>
    <name type="common">Cowpea</name>
    <dbReference type="NCBI Taxonomy" id="3917"/>
    <lineage>
        <taxon>Eukaryota</taxon>
        <taxon>Viridiplantae</taxon>
        <taxon>Streptophyta</taxon>
        <taxon>Embryophyta</taxon>
        <taxon>Tracheophyta</taxon>
        <taxon>Spermatophyta</taxon>
        <taxon>Magnoliopsida</taxon>
        <taxon>eudicotyledons</taxon>
        <taxon>Gunneridae</taxon>
        <taxon>Pentapetalae</taxon>
        <taxon>rosids</taxon>
        <taxon>fabids</taxon>
        <taxon>Fabales</taxon>
        <taxon>Fabaceae</taxon>
        <taxon>Papilionoideae</taxon>
        <taxon>50 kb inversion clade</taxon>
        <taxon>NPAAA clade</taxon>
        <taxon>indigoferoid/millettioid clade</taxon>
        <taxon>Phaseoleae</taxon>
        <taxon>Vigna</taxon>
    </lineage>
</organism>
<protein>
    <submittedName>
        <fullName evidence="2">Uncharacterized protein</fullName>
    </submittedName>
</protein>
<sequence length="78" mass="9366">MATKLQRRNMRKERKREEEEKKERSRERKASKMNHWVSSLAPPSVEREDEKALHGRRKGDANRAADCSNDNHLRQWQP</sequence>
<name>A0A4D6NA89_VIGUN</name>
<feature type="compositionally biased region" description="Basic and acidic residues" evidence="1">
    <location>
        <begin position="45"/>
        <end position="78"/>
    </location>
</feature>
<feature type="compositionally biased region" description="Basic and acidic residues" evidence="1">
    <location>
        <begin position="15"/>
        <end position="30"/>
    </location>
</feature>
<evidence type="ECO:0000313" key="2">
    <source>
        <dbReference type="EMBL" id="QCE10800.1"/>
    </source>
</evidence>
<dbReference type="AlphaFoldDB" id="A0A4D6NA89"/>
<feature type="region of interest" description="Disordered" evidence="1">
    <location>
        <begin position="1"/>
        <end position="78"/>
    </location>
</feature>
<reference evidence="2 3" key="1">
    <citation type="submission" date="2019-04" db="EMBL/GenBank/DDBJ databases">
        <title>An improved genome assembly and genetic linkage map for asparagus bean, Vigna unguiculata ssp. sesquipedialis.</title>
        <authorList>
            <person name="Xia Q."/>
            <person name="Zhang R."/>
            <person name="Dong Y."/>
        </authorList>
    </citation>
    <scope>NUCLEOTIDE SEQUENCE [LARGE SCALE GENOMIC DNA]</scope>
    <source>
        <tissue evidence="2">Leaf</tissue>
    </source>
</reference>
<evidence type="ECO:0000313" key="3">
    <source>
        <dbReference type="Proteomes" id="UP000501690"/>
    </source>
</evidence>
<accession>A0A4D6NA89</accession>
<gene>
    <name evidence="2" type="ORF">DEO72_LG10g2032</name>
</gene>
<proteinExistence type="predicted"/>